<dbReference type="Proteomes" id="UP000006201">
    <property type="component" value="Unassembled WGS sequence"/>
</dbReference>
<keyword evidence="3" id="KW-1185">Reference proteome</keyword>
<reference evidence="2 3" key="1">
    <citation type="submission" date="2006-02" db="EMBL/GenBank/DDBJ databases">
        <authorList>
            <person name="Moran M.A."/>
            <person name="Kjelleberg S."/>
            <person name="Egan S."/>
            <person name="Saunders N."/>
            <person name="Thomas T."/>
            <person name="Ferriera S."/>
            <person name="Johnson J."/>
            <person name="Kravitz S."/>
            <person name="Halpern A."/>
            <person name="Remington K."/>
            <person name="Beeson K."/>
            <person name="Tran B."/>
            <person name="Rogers Y.-H."/>
            <person name="Friedman R."/>
            <person name="Venter J.C."/>
        </authorList>
    </citation>
    <scope>NUCLEOTIDE SEQUENCE [LARGE SCALE GENOMIC DNA]</scope>
    <source>
        <strain evidence="2 3">D2</strain>
    </source>
</reference>
<protein>
    <recommendedName>
        <fullName evidence="4">Orphan protein</fullName>
    </recommendedName>
</protein>
<keyword evidence="1" id="KW-0732">Signal</keyword>
<evidence type="ECO:0000313" key="3">
    <source>
        <dbReference type="Proteomes" id="UP000006201"/>
    </source>
</evidence>
<evidence type="ECO:0000256" key="1">
    <source>
        <dbReference type="SAM" id="SignalP"/>
    </source>
</evidence>
<dbReference type="RefSeq" id="WP_009838093.1">
    <property type="nucleotide sequence ID" value="NZ_AAOH01000003.1"/>
</dbReference>
<proteinExistence type="predicted"/>
<dbReference type="STRING" id="87626.PTD2_07304"/>
<dbReference type="AlphaFoldDB" id="A4C8B6"/>
<name>A4C8B6_9GAMM</name>
<evidence type="ECO:0008006" key="4">
    <source>
        <dbReference type="Google" id="ProtNLM"/>
    </source>
</evidence>
<dbReference type="HOGENOM" id="CLU_152376_0_0_6"/>
<dbReference type="EMBL" id="AAOH01000003">
    <property type="protein sequence ID" value="EAR28831.1"/>
    <property type="molecule type" value="Genomic_DNA"/>
</dbReference>
<dbReference type="PROSITE" id="PS51257">
    <property type="entry name" value="PROKAR_LIPOPROTEIN"/>
    <property type="match status" value="1"/>
</dbReference>
<gene>
    <name evidence="2" type="ORF">PTD2_07304</name>
</gene>
<sequence length="129" mass="14273">MMTITHKSRWFLALSVMLFAVGCQQTQAQMVPAVVTNVSPANKAQIQQAIKNLLNREIKIADNAFSQTSDILVEPSMLKDERGLPIMGREFGNVLKLSLVTDGKTCFLQSSETGEKTIEIKAIYCSSTY</sequence>
<organism evidence="2 3">
    <name type="scientific">Pseudoalteromonas tunicata D2</name>
    <dbReference type="NCBI Taxonomy" id="87626"/>
    <lineage>
        <taxon>Bacteria</taxon>
        <taxon>Pseudomonadati</taxon>
        <taxon>Pseudomonadota</taxon>
        <taxon>Gammaproteobacteria</taxon>
        <taxon>Alteromonadales</taxon>
        <taxon>Pseudoalteromonadaceae</taxon>
        <taxon>Pseudoalteromonas</taxon>
    </lineage>
</organism>
<accession>A4C8B6</accession>
<feature type="chain" id="PRO_5002665810" description="Orphan protein" evidence="1">
    <location>
        <begin position="29"/>
        <end position="129"/>
    </location>
</feature>
<dbReference type="OrthoDB" id="5769140at2"/>
<evidence type="ECO:0000313" key="2">
    <source>
        <dbReference type="EMBL" id="EAR28831.1"/>
    </source>
</evidence>
<comment type="caution">
    <text evidence="2">The sequence shown here is derived from an EMBL/GenBank/DDBJ whole genome shotgun (WGS) entry which is preliminary data.</text>
</comment>
<feature type="signal peptide" evidence="1">
    <location>
        <begin position="1"/>
        <end position="28"/>
    </location>
</feature>